<name>A0ACC1KCP5_9FUNG</name>
<reference evidence="1" key="1">
    <citation type="submission" date="2022-07" db="EMBL/GenBank/DDBJ databases">
        <title>Phylogenomic reconstructions and comparative analyses of Kickxellomycotina fungi.</title>
        <authorList>
            <person name="Reynolds N.K."/>
            <person name="Stajich J.E."/>
            <person name="Barry K."/>
            <person name="Grigoriev I.V."/>
            <person name="Crous P."/>
            <person name="Smith M.E."/>
        </authorList>
    </citation>
    <scope>NUCLEOTIDE SEQUENCE</scope>
    <source>
        <strain evidence="1">BCRC 34191</strain>
    </source>
</reference>
<protein>
    <submittedName>
        <fullName evidence="1">Uncharacterized protein</fullName>
    </submittedName>
</protein>
<sequence length="189" mass="20072">MVRLNLRSLAFMALAMVAAASPLIDAAKEAVAPADLSAPAAPAAPAQVSPVAPLAPANHEHDVAAPNAHDGQRPRVVSSSPVPPSEKVDMSKMGMWVPCSESECLKDMTPEQQVAFKRDCEKMMLSRKNVPVNGQSRNANDNALTYFQMILPAKDAARLALNNHRVTAVPSLHVVNDKAVGNRPAGKNL</sequence>
<keyword evidence="2" id="KW-1185">Reference proteome</keyword>
<dbReference type="EMBL" id="JANBUK010001005">
    <property type="protein sequence ID" value="KAJ2787091.1"/>
    <property type="molecule type" value="Genomic_DNA"/>
</dbReference>
<dbReference type="Proteomes" id="UP001140066">
    <property type="component" value="Unassembled WGS sequence"/>
</dbReference>
<proteinExistence type="predicted"/>
<organism evidence="1 2">
    <name type="scientific">Coemansia linderi</name>
    <dbReference type="NCBI Taxonomy" id="2663919"/>
    <lineage>
        <taxon>Eukaryota</taxon>
        <taxon>Fungi</taxon>
        <taxon>Fungi incertae sedis</taxon>
        <taxon>Zoopagomycota</taxon>
        <taxon>Kickxellomycotina</taxon>
        <taxon>Kickxellomycetes</taxon>
        <taxon>Kickxellales</taxon>
        <taxon>Kickxellaceae</taxon>
        <taxon>Coemansia</taxon>
    </lineage>
</organism>
<evidence type="ECO:0000313" key="1">
    <source>
        <dbReference type="EMBL" id="KAJ2787091.1"/>
    </source>
</evidence>
<gene>
    <name evidence="1" type="ORF">GGI18_003177</name>
</gene>
<feature type="non-terminal residue" evidence="1">
    <location>
        <position position="189"/>
    </location>
</feature>
<evidence type="ECO:0000313" key="2">
    <source>
        <dbReference type="Proteomes" id="UP001140066"/>
    </source>
</evidence>
<accession>A0ACC1KCP5</accession>
<comment type="caution">
    <text evidence="1">The sequence shown here is derived from an EMBL/GenBank/DDBJ whole genome shotgun (WGS) entry which is preliminary data.</text>
</comment>